<name>A0A4Q7Z1C0_9BACT</name>
<evidence type="ECO:0000313" key="1">
    <source>
        <dbReference type="EMBL" id="RZU43431.1"/>
    </source>
</evidence>
<protein>
    <submittedName>
        <fullName evidence="1">Uncharacterized protein</fullName>
    </submittedName>
</protein>
<gene>
    <name evidence="1" type="ORF">BDD14_5092</name>
</gene>
<dbReference type="EMBL" id="SHKW01000001">
    <property type="protein sequence ID" value="RZU43431.1"/>
    <property type="molecule type" value="Genomic_DNA"/>
</dbReference>
<reference evidence="1 2" key="1">
    <citation type="submission" date="2019-02" db="EMBL/GenBank/DDBJ databases">
        <title>Genomic Encyclopedia of Archaeal and Bacterial Type Strains, Phase II (KMG-II): from individual species to whole genera.</title>
        <authorList>
            <person name="Goeker M."/>
        </authorList>
    </citation>
    <scope>NUCLEOTIDE SEQUENCE [LARGE SCALE GENOMIC DNA]</scope>
    <source>
        <strain evidence="1 2">DSM 18101</strain>
    </source>
</reference>
<dbReference type="Proteomes" id="UP000292958">
    <property type="component" value="Unassembled WGS sequence"/>
</dbReference>
<comment type="caution">
    <text evidence="1">The sequence shown here is derived from an EMBL/GenBank/DDBJ whole genome shotgun (WGS) entry which is preliminary data.</text>
</comment>
<sequence length="58" mass="6374">MREASRAEAPGRSAFHRFTVEKQPVSEKISGYHRGRRFSAGKIKAGGIGIAPESAFER</sequence>
<accession>A0A4Q7Z1C0</accession>
<keyword evidence="2" id="KW-1185">Reference proteome</keyword>
<dbReference type="AlphaFoldDB" id="A0A4Q7Z1C0"/>
<proteinExistence type="predicted"/>
<evidence type="ECO:0000313" key="2">
    <source>
        <dbReference type="Proteomes" id="UP000292958"/>
    </source>
</evidence>
<organism evidence="1 2">
    <name type="scientific">Edaphobacter modestus</name>
    <dbReference type="NCBI Taxonomy" id="388466"/>
    <lineage>
        <taxon>Bacteria</taxon>
        <taxon>Pseudomonadati</taxon>
        <taxon>Acidobacteriota</taxon>
        <taxon>Terriglobia</taxon>
        <taxon>Terriglobales</taxon>
        <taxon>Acidobacteriaceae</taxon>
        <taxon>Edaphobacter</taxon>
    </lineage>
</organism>